<reference evidence="8" key="1">
    <citation type="submission" date="2022-10" db="EMBL/GenBank/DDBJ databases">
        <title>Completed Genome Sequence of two octocoral isolated bacterium, Endozoicomonas euniceicola EF212T and Endozoicomonas gorgoniicola PS125T.</title>
        <authorList>
            <person name="Chiou Y.-J."/>
            <person name="Chen Y.-H."/>
        </authorList>
    </citation>
    <scope>NUCLEOTIDE SEQUENCE</scope>
    <source>
        <strain evidence="8">EF212</strain>
    </source>
</reference>
<dbReference type="InterPro" id="IPR053927">
    <property type="entry name" value="FlgK_helical"/>
</dbReference>
<dbReference type="Proteomes" id="UP001163255">
    <property type="component" value="Chromosome"/>
</dbReference>
<evidence type="ECO:0000256" key="4">
    <source>
        <dbReference type="ARBA" id="ARBA00016244"/>
    </source>
</evidence>
<keyword evidence="6" id="KW-0975">Bacterial flagellum</keyword>
<comment type="similarity">
    <text evidence="3">Belongs to the flagella basal body rod proteins family.</text>
</comment>
<feature type="domain" description="Flagellar hook-associated protein FlgK helical" evidence="7">
    <location>
        <begin position="38"/>
        <end position="87"/>
    </location>
</feature>
<evidence type="ECO:0000256" key="1">
    <source>
        <dbReference type="ARBA" id="ARBA00004365"/>
    </source>
</evidence>
<organism evidence="8 9">
    <name type="scientific">Endozoicomonas euniceicola</name>
    <dbReference type="NCBI Taxonomy" id="1234143"/>
    <lineage>
        <taxon>Bacteria</taxon>
        <taxon>Pseudomonadati</taxon>
        <taxon>Pseudomonadota</taxon>
        <taxon>Gammaproteobacteria</taxon>
        <taxon>Oceanospirillales</taxon>
        <taxon>Endozoicomonadaceae</taxon>
        <taxon>Endozoicomonas</taxon>
    </lineage>
</organism>
<name>A0ABY6GSH2_9GAMM</name>
<evidence type="ECO:0000256" key="6">
    <source>
        <dbReference type="ARBA" id="ARBA00023143"/>
    </source>
</evidence>
<dbReference type="InterPro" id="IPR002371">
    <property type="entry name" value="FlgK"/>
</dbReference>
<evidence type="ECO:0000259" key="7">
    <source>
        <dbReference type="Pfam" id="PF22638"/>
    </source>
</evidence>
<dbReference type="Pfam" id="PF22638">
    <property type="entry name" value="FlgK_D1"/>
    <property type="match status" value="1"/>
</dbReference>
<evidence type="ECO:0000313" key="9">
    <source>
        <dbReference type="Proteomes" id="UP001163255"/>
    </source>
</evidence>
<sequence>MAVNGTQRVTDQFYVSQVQTASTSLGYATTLASQNNLLEVTLSSKSKSLSPALNDFFKGLDSAQADPMDIAYRQKVLSGAEGVANRLLAI</sequence>
<keyword evidence="9" id="KW-1185">Reference proteome</keyword>
<dbReference type="PANTHER" id="PTHR30033:SF1">
    <property type="entry name" value="FLAGELLAR HOOK-ASSOCIATED PROTEIN 1"/>
    <property type="match status" value="1"/>
</dbReference>
<keyword evidence="5" id="KW-0964">Secreted</keyword>
<accession>A0ABY6GSH2</accession>
<dbReference type="PANTHER" id="PTHR30033">
    <property type="entry name" value="FLAGELLAR HOOK-ASSOCIATED PROTEIN 1"/>
    <property type="match status" value="1"/>
</dbReference>
<proteinExistence type="inferred from homology"/>
<evidence type="ECO:0000313" key="8">
    <source>
        <dbReference type="EMBL" id="UYM15693.1"/>
    </source>
</evidence>
<evidence type="ECO:0000256" key="2">
    <source>
        <dbReference type="ARBA" id="ARBA00004613"/>
    </source>
</evidence>
<evidence type="ECO:0000256" key="5">
    <source>
        <dbReference type="ARBA" id="ARBA00022525"/>
    </source>
</evidence>
<dbReference type="RefSeq" id="WP_262597838.1">
    <property type="nucleotide sequence ID" value="NZ_CP103300.1"/>
</dbReference>
<protein>
    <recommendedName>
        <fullName evidence="4">Flagellar hook-associated protein 1</fullName>
    </recommendedName>
</protein>
<dbReference type="EMBL" id="CP103300">
    <property type="protein sequence ID" value="UYM15693.1"/>
    <property type="molecule type" value="Genomic_DNA"/>
</dbReference>
<comment type="subcellular location">
    <subcellularLocation>
        <location evidence="1">Bacterial flagellum</location>
    </subcellularLocation>
    <subcellularLocation>
        <location evidence="2">Secreted</location>
    </subcellularLocation>
</comment>
<evidence type="ECO:0000256" key="3">
    <source>
        <dbReference type="ARBA" id="ARBA00009677"/>
    </source>
</evidence>
<gene>
    <name evidence="8" type="ORF">NX720_23155</name>
</gene>